<reference evidence="7 8" key="1">
    <citation type="submission" date="2015-03" db="EMBL/GenBank/DDBJ databases">
        <title>Draft genome of the nematode, Opisthorchis viverrini.</title>
        <authorList>
            <person name="Mitreva M."/>
        </authorList>
    </citation>
    <scope>NUCLEOTIDE SEQUENCE [LARGE SCALE GENOMIC DNA]</scope>
    <source>
        <strain evidence="7">Khon Kaen</strain>
    </source>
</reference>
<dbReference type="Proteomes" id="UP000243686">
    <property type="component" value="Unassembled WGS sequence"/>
</dbReference>
<keyword evidence="8" id="KW-1185">Reference proteome</keyword>
<sequence length="85" mass="9666">IASITGFQPQELIDKTLYQLVHVVDSVALRRAHETLLIKGQVTTPYYRLMTKTGGWVWMQSYATIVHNSRSSRPNCIVSVNYLLS</sequence>
<dbReference type="NCBIfam" id="TIGR00229">
    <property type="entry name" value="sensory_box"/>
    <property type="match status" value="1"/>
</dbReference>
<dbReference type="InterPro" id="IPR013655">
    <property type="entry name" value="PAS_fold_3"/>
</dbReference>
<keyword evidence="4" id="KW-0804">Transcription</keyword>
<keyword evidence="2" id="KW-0805">Transcription regulation</keyword>
<dbReference type="Gene3D" id="3.30.450.20">
    <property type="entry name" value="PAS domain"/>
    <property type="match status" value="1"/>
</dbReference>
<protein>
    <submittedName>
        <fullName evidence="7">PAS fold protein</fullName>
    </submittedName>
</protein>
<evidence type="ECO:0000313" key="7">
    <source>
        <dbReference type="EMBL" id="OON15881.1"/>
    </source>
</evidence>
<dbReference type="PANTHER" id="PTHR23043">
    <property type="entry name" value="HYPOXIA-INDUCIBLE FACTOR 1 ALPHA"/>
    <property type="match status" value="1"/>
</dbReference>
<dbReference type="GO" id="GO:0000977">
    <property type="term" value="F:RNA polymerase II transcription regulatory region sequence-specific DNA binding"/>
    <property type="evidence" value="ECO:0007669"/>
    <property type="project" value="TreeGrafter"/>
</dbReference>
<dbReference type="Pfam" id="PF08447">
    <property type="entry name" value="PAS_3"/>
    <property type="match status" value="1"/>
</dbReference>
<evidence type="ECO:0000259" key="6">
    <source>
        <dbReference type="PROSITE" id="PS50112"/>
    </source>
</evidence>
<keyword evidence="3" id="KW-0238">DNA-binding</keyword>
<evidence type="ECO:0000313" key="8">
    <source>
        <dbReference type="Proteomes" id="UP000243686"/>
    </source>
</evidence>
<feature type="non-terminal residue" evidence="7">
    <location>
        <position position="1"/>
    </location>
</feature>
<evidence type="ECO:0000256" key="4">
    <source>
        <dbReference type="ARBA" id="ARBA00023163"/>
    </source>
</evidence>
<name>A0A1S8WN98_OPIVI</name>
<dbReference type="InterPro" id="IPR000014">
    <property type="entry name" value="PAS"/>
</dbReference>
<evidence type="ECO:0000256" key="2">
    <source>
        <dbReference type="ARBA" id="ARBA00023015"/>
    </source>
</evidence>
<gene>
    <name evidence="7" type="ORF">X801_08312</name>
</gene>
<dbReference type="GO" id="GO:0005634">
    <property type="term" value="C:nucleus"/>
    <property type="evidence" value="ECO:0007669"/>
    <property type="project" value="UniProtKB-SubCell"/>
</dbReference>
<dbReference type="InterPro" id="IPR035965">
    <property type="entry name" value="PAS-like_dom_sf"/>
</dbReference>
<dbReference type="PROSITE" id="PS50112">
    <property type="entry name" value="PAS"/>
    <property type="match status" value="1"/>
</dbReference>
<comment type="subcellular location">
    <subcellularLocation>
        <location evidence="1">Nucleus</location>
    </subcellularLocation>
</comment>
<keyword evidence="5" id="KW-0539">Nucleus</keyword>
<dbReference type="PANTHER" id="PTHR23043:SF36">
    <property type="entry name" value="PROTEIN SINGLE-MINDED"/>
    <property type="match status" value="1"/>
</dbReference>
<evidence type="ECO:0000256" key="5">
    <source>
        <dbReference type="ARBA" id="ARBA00023242"/>
    </source>
</evidence>
<feature type="domain" description="PAS" evidence="6">
    <location>
        <begin position="1"/>
        <end position="40"/>
    </location>
</feature>
<dbReference type="AlphaFoldDB" id="A0A1S8WN98"/>
<dbReference type="EMBL" id="KV900319">
    <property type="protein sequence ID" value="OON15881.1"/>
    <property type="molecule type" value="Genomic_DNA"/>
</dbReference>
<dbReference type="CDD" id="cd00130">
    <property type="entry name" value="PAS"/>
    <property type="match status" value="1"/>
</dbReference>
<evidence type="ECO:0000256" key="3">
    <source>
        <dbReference type="ARBA" id="ARBA00023125"/>
    </source>
</evidence>
<dbReference type="GO" id="GO:0000981">
    <property type="term" value="F:DNA-binding transcription factor activity, RNA polymerase II-specific"/>
    <property type="evidence" value="ECO:0007669"/>
    <property type="project" value="TreeGrafter"/>
</dbReference>
<dbReference type="SUPFAM" id="SSF55785">
    <property type="entry name" value="PYP-like sensor domain (PAS domain)"/>
    <property type="match status" value="1"/>
</dbReference>
<organism evidence="7 8">
    <name type="scientific">Opisthorchis viverrini</name>
    <name type="common">Southeast Asian liver fluke</name>
    <dbReference type="NCBI Taxonomy" id="6198"/>
    <lineage>
        <taxon>Eukaryota</taxon>
        <taxon>Metazoa</taxon>
        <taxon>Spiralia</taxon>
        <taxon>Lophotrochozoa</taxon>
        <taxon>Platyhelminthes</taxon>
        <taxon>Trematoda</taxon>
        <taxon>Digenea</taxon>
        <taxon>Opisthorchiida</taxon>
        <taxon>Opisthorchiata</taxon>
        <taxon>Opisthorchiidae</taxon>
        <taxon>Opisthorchis</taxon>
    </lineage>
</organism>
<evidence type="ECO:0000256" key="1">
    <source>
        <dbReference type="ARBA" id="ARBA00004123"/>
    </source>
</evidence>
<proteinExistence type="predicted"/>
<accession>A0A1S8WN98</accession>